<dbReference type="GO" id="GO:0044774">
    <property type="term" value="P:mitotic DNA integrity checkpoint signaling"/>
    <property type="evidence" value="ECO:0007669"/>
    <property type="project" value="TreeGrafter"/>
</dbReference>
<dbReference type="OMA" id="MSATECR"/>
<organism evidence="1 2">
    <name type="scientific">Stegodyphus mimosarum</name>
    <name type="common">African social velvet spider</name>
    <dbReference type="NCBI Taxonomy" id="407821"/>
    <lineage>
        <taxon>Eukaryota</taxon>
        <taxon>Metazoa</taxon>
        <taxon>Ecdysozoa</taxon>
        <taxon>Arthropoda</taxon>
        <taxon>Chelicerata</taxon>
        <taxon>Arachnida</taxon>
        <taxon>Araneae</taxon>
        <taxon>Araneomorphae</taxon>
        <taxon>Entelegynae</taxon>
        <taxon>Eresoidea</taxon>
        <taxon>Eresidae</taxon>
        <taxon>Stegodyphus</taxon>
    </lineage>
</organism>
<dbReference type="STRING" id="407821.A0A087U7R0"/>
<dbReference type="PANTHER" id="PTHR46060">
    <property type="entry name" value="MARINER MOS1 TRANSPOSASE-LIKE PROTEIN"/>
    <property type="match status" value="1"/>
</dbReference>
<keyword evidence="1" id="KW-0489">Methyltransferase</keyword>
<reference evidence="1 2" key="1">
    <citation type="submission" date="2013-11" db="EMBL/GenBank/DDBJ databases">
        <title>Genome sequencing of Stegodyphus mimosarum.</title>
        <authorList>
            <person name="Bechsgaard J."/>
        </authorList>
    </citation>
    <scope>NUCLEOTIDE SEQUENCE [LARGE SCALE GENOMIC DNA]</scope>
</reference>
<dbReference type="PANTHER" id="PTHR46060:SF2">
    <property type="entry name" value="HISTONE-LYSINE N-METHYLTRANSFERASE SETMAR"/>
    <property type="match status" value="1"/>
</dbReference>
<keyword evidence="2" id="KW-1185">Reference proteome</keyword>
<dbReference type="GO" id="GO:0000793">
    <property type="term" value="C:condensed chromosome"/>
    <property type="evidence" value="ECO:0007669"/>
    <property type="project" value="TreeGrafter"/>
</dbReference>
<gene>
    <name evidence="1" type="ORF">X975_14030</name>
</gene>
<dbReference type="GO" id="GO:0046975">
    <property type="term" value="F:histone H3K36 methyltransferase activity"/>
    <property type="evidence" value="ECO:0007669"/>
    <property type="project" value="TreeGrafter"/>
</dbReference>
<feature type="non-terminal residue" evidence="1">
    <location>
        <position position="123"/>
    </location>
</feature>
<dbReference type="GO" id="GO:0000014">
    <property type="term" value="F:single-stranded DNA endodeoxyribonuclease activity"/>
    <property type="evidence" value="ECO:0007669"/>
    <property type="project" value="TreeGrafter"/>
</dbReference>
<evidence type="ECO:0000313" key="1">
    <source>
        <dbReference type="EMBL" id="KFM73399.1"/>
    </source>
</evidence>
<dbReference type="GO" id="GO:0000729">
    <property type="term" value="P:DNA double-strand break processing"/>
    <property type="evidence" value="ECO:0007669"/>
    <property type="project" value="TreeGrafter"/>
</dbReference>
<keyword evidence="1" id="KW-0808">Transferase</keyword>
<dbReference type="GO" id="GO:0006303">
    <property type="term" value="P:double-strand break repair via nonhomologous end joining"/>
    <property type="evidence" value="ECO:0007669"/>
    <property type="project" value="TreeGrafter"/>
</dbReference>
<dbReference type="Proteomes" id="UP000054359">
    <property type="component" value="Unassembled WGS sequence"/>
</dbReference>
<accession>A0A087U7R0</accession>
<dbReference type="GO" id="GO:0003690">
    <property type="term" value="F:double-stranded DNA binding"/>
    <property type="evidence" value="ECO:0007669"/>
    <property type="project" value="TreeGrafter"/>
</dbReference>
<dbReference type="GO" id="GO:0035861">
    <property type="term" value="C:site of double-strand break"/>
    <property type="evidence" value="ECO:0007669"/>
    <property type="project" value="TreeGrafter"/>
</dbReference>
<dbReference type="GO" id="GO:0005634">
    <property type="term" value="C:nucleus"/>
    <property type="evidence" value="ECO:0007669"/>
    <property type="project" value="TreeGrafter"/>
</dbReference>
<dbReference type="AlphaFoldDB" id="A0A087U7R0"/>
<dbReference type="GO" id="GO:0042800">
    <property type="term" value="F:histone H3K4 methyltransferase activity"/>
    <property type="evidence" value="ECO:0007669"/>
    <property type="project" value="TreeGrafter"/>
</dbReference>
<sequence length="123" mass="14513">MSATECRHIMSTALGTNVVLNDTVKVWYRKFKNEDYDIQEAELSGKPTDVDEVCMREFVEEDHYETTKELDVKLATELDVSAMFIYRAMHHINLTYKFNRWVLHELPQADKDRRVRATTNLLE</sequence>
<name>A0A087U7R0_STEMI</name>
<dbReference type="GO" id="GO:0015074">
    <property type="term" value="P:DNA integration"/>
    <property type="evidence" value="ECO:0007669"/>
    <property type="project" value="TreeGrafter"/>
</dbReference>
<dbReference type="GO" id="GO:0032259">
    <property type="term" value="P:methylation"/>
    <property type="evidence" value="ECO:0007669"/>
    <property type="project" value="UniProtKB-KW"/>
</dbReference>
<evidence type="ECO:0000313" key="2">
    <source>
        <dbReference type="Proteomes" id="UP000054359"/>
    </source>
</evidence>
<protein>
    <submittedName>
        <fullName evidence="1">Histone-lysine N-methyltransferase SETMAR</fullName>
    </submittedName>
</protein>
<proteinExistence type="predicted"/>
<dbReference type="GO" id="GO:0044547">
    <property type="term" value="F:DNA topoisomerase binding"/>
    <property type="evidence" value="ECO:0007669"/>
    <property type="project" value="TreeGrafter"/>
</dbReference>
<dbReference type="GO" id="GO:0031297">
    <property type="term" value="P:replication fork processing"/>
    <property type="evidence" value="ECO:0007669"/>
    <property type="project" value="TreeGrafter"/>
</dbReference>
<dbReference type="InterPro" id="IPR052709">
    <property type="entry name" value="Transposase-MT_Hybrid"/>
</dbReference>
<dbReference type="GO" id="GO:0003697">
    <property type="term" value="F:single-stranded DNA binding"/>
    <property type="evidence" value="ECO:0007669"/>
    <property type="project" value="TreeGrafter"/>
</dbReference>
<dbReference type="EMBL" id="KK118597">
    <property type="protein sequence ID" value="KFM73399.1"/>
    <property type="molecule type" value="Genomic_DNA"/>
</dbReference>
<dbReference type="OrthoDB" id="8028980at2759"/>